<dbReference type="InterPro" id="IPR000700">
    <property type="entry name" value="PAS-assoc_C"/>
</dbReference>
<evidence type="ECO:0000256" key="7">
    <source>
        <dbReference type="SAM" id="MobiDB-lite"/>
    </source>
</evidence>
<evidence type="ECO:0000256" key="6">
    <source>
        <dbReference type="SAM" id="Coils"/>
    </source>
</evidence>
<dbReference type="PROSITE" id="PS50109">
    <property type="entry name" value="HIS_KIN"/>
    <property type="match status" value="1"/>
</dbReference>
<dbReference type="InterPro" id="IPR052162">
    <property type="entry name" value="Sensor_kinase/Photoreceptor"/>
</dbReference>
<keyword evidence="11" id="KW-1185">Reference proteome</keyword>
<dbReference type="PANTHER" id="PTHR43304:SF1">
    <property type="entry name" value="PAC DOMAIN-CONTAINING PROTEIN"/>
    <property type="match status" value="1"/>
</dbReference>
<dbReference type="AlphaFoldDB" id="A0A371RI69"/>
<dbReference type="SUPFAM" id="SSF55874">
    <property type="entry name" value="ATPase domain of HSP90 chaperone/DNA topoisomerase II/histidine kinase"/>
    <property type="match status" value="1"/>
</dbReference>
<accession>A0A371RI69</accession>
<feature type="domain" description="Histidine kinase" evidence="8">
    <location>
        <begin position="937"/>
        <end position="1160"/>
    </location>
</feature>
<feature type="compositionally biased region" description="Basic and acidic residues" evidence="7">
    <location>
        <begin position="200"/>
        <end position="222"/>
    </location>
</feature>
<dbReference type="InterPro" id="IPR000014">
    <property type="entry name" value="PAS"/>
</dbReference>
<dbReference type="SUPFAM" id="SSF55785">
    <property type="entry name" value="PYP-like sensor domain (PAS domain)"/>
    <property type="match status" value="4"/>
</dbReference>
<dbReference type="PROSITE" id="PS50113">
    <property type="entry name" value="PAC"/>
    <property type="match status" value="5"/>
</dbReference>
<feature type="domain" description="PAC" evidence="9">
    <location>
        <begin position="343"/>
        <end position="396"/>
    </location>
</feature>
<dbReference type="InterPro" id="IPR001610">
    <property type="entry name" value="PAC"/>
</dbReference>
<dbReference type="SMART" id="SM00086">
    <property type="entry name" value="PAC"/>
    <property type="match status" value="5"/>
</dbReference>
<dbReference type="Pfam" id="PF02518">
    <property type="entry name" value="HATPase_c"/>
    <property type="match status" value="1"/>
</dbReference>
<dbReference type="Gene3D" id="1.10.287.130">
    <property type="match status" value="1"/>
</dbReference>
<dbReference type="PANTHER" id="PTHR43304">
    <property type="entry name" value="PHYTOCHROME-LIKE PROTEIN CPH1"/>
    <property type="match status" value="1"/>
</dbReference>
<evidence type="ECO:0000256" key="5">
    <source>
        <dbReference type="ARBA" id="ARBA00022777"/>
    </source>
</evidence>
<evidence type="ECO:0000256" key="2">
    <source>
        <dbReference type="ARBA" id="ARBA00012438"/>
    </source>
</evidence>
<dbReference type="SMART" id="SM00387">
    <property type="entry name" value="HATPase_c"/>
    <property type="match status" value="1"/>
</dbReference>
<dbReference type="InterPro" id="IPR036890">
    <property type="entry name" value="HATPase_C_sf"/>
</dbReference>
<reference evidence="10 11" key="1">
    <citation type="submission" date="2018-08" db="EMBL/GenBank/DDBJ databases">
        <title>Parvularcula sp. SM1705, isolated from surface water of the South Sea China.</title>
        <authorList>
            <person name="Sun L."/>
        </authorList>
    </citation>
    <scope>NUCLEOTIDE SEQUENCE [LARGE SCALE GENOMIC DNA]</scope>
    <source>
        <strain evidence="10 11">SM1705</strain>
    </source>
</reference>
<keyword evidence="4" id="KW-0808">Transferase</keyword>
<keyword evidence="5" id="KW-0418">Kinase</keyword>
<dbReference type="Gene3D" id="3.30.565.10">
    <property type="entry name" value="Histidine kinase-like ATPase, C-terminal domain"/>
    <property type="match status" value="1"/>
</dbReference>
<dbReference type="EMBL" id="QUQO01000001">
    <property type="protein sequence ID" value="RFB05131.1"/>
    <property type="molecule type" value="Genomic_DNA"/>
</dbReference>
<feature type="domain" description="PAC" evidence="9">
    <location>
        <begin position="603"/>
        <end position="656"/>
    </location>
</feature>
<evidence type="ECO:0000259" key="9">
    <source>
        <dbReference type="PROSITE" id="PS50113"/>
    </source>
</evidence>
<keyword evidence="3" id="KW-0597">Phosphoprotein</keyword>
<organism evidence="10 11">
    <name type="scientific">Parvularcula marina</name>
    <dbReference type="NCBI Taxonomy" id="2292771"/>
    <lineage>
        <taxon>Bacteria</taxon>
        <taxon>Pseudomonadati</taxon>
        <taxon>Pseudomonadota</taxon>
        <taxon>Alphaproteobacteria</taxon>
        <taxon>Parvularculales</taxon>
        <taxon>Parvularculaceae</taxon>
        <taxon>Parvularcula</taxon>
    </lineage>
</organism>
<dbReference type="PRINTS" id="PR00344">
    <property type="entry name" value="BCTRLSENSOR"/>
</dbReference>
<feature type="domain" description="PAC" evidence="9">
    <location>
        <begin position="473"/>
        <end position="526"/>
    </location>
</feature>
<sequence>MSTTAGHYAAPPRQRSARVKPVLDDGLLGSLVHGSDVPALACRLDNRSASLTNEAFARTFGRDNEAARLLVSKGSAHPGTSTYNLTSEVDGITRRFLLERITYQGQDWLLAKGIDLPARSNIDNDPPPPAEPSLLDRAAAYLWQADKLGRLGFFYDDYRTGIYHATDRWYDLTGFPKPDKPCPYEELAKKVLTEEQLSESLERREKSKQNAGAYRHEHGRADGSYDTHTLISDVQVEVDPDGNPVGAFGITIEVPELKQLEYKLRHEREVFSRAQHIARVGHIHDNIKAGHWHASESFFELIGRPPIHENIVYGSELDERIISLHKDKIEKLRSGFNQGIVPPRFIFETKRYRTDEPAFFEISSYPEQDNYGEVIGYFSIVVDVTESRKLRQGLEEERNLHLQAQELAKLGHFILDPKSLNVTVSPVLLELVGVDPDNPPQTYGEMSDLLVSTEDAEESAGRLRSFLKKPAPYHTDIPISRADTGEKRVLAVFVNPETDSEGVLKQVFGTIRDVTEERELERQLELERRRFERAQRLGKIGHAVDNISNGAFKASDVLWELLGMPPIREDLPYEEVAKAILPPEEVEISLKRRAEAIRIGEPYKFELNTTRRDNGKPLTFFIENYPQKDSDGNVTEFFSVVADVTEQRRLERELQNEQAAFERAQRLARVGHFTQDLKTQEIIASETVWQMLGFTGGSRPRSYEEFASTFMNAQQRLITEERQKQLIEAGTDISYEIDLARVDTGERGTFAVALHPDKNSSGKIVRIFGVIADVTEQRQLEASLRDERQFFAKAQEFARLGHFVDDLRDGSFYASEMLWEIAGLSTDEDRPKSHAELLERFLTPAERTLTYARREQAMKDGQSYSAKIPAKGKKGEPVRQFWIEVFPEKDDDGQVVRFFSIVQDITERELAEQTREQLEEALQEAQKLEALNYFAGGMAHELGNLLQPALNFGALAHSAASKGNAAAAALYADRVLAAVNRATDVTRRALQYVRETPTQAEAISLSAALESARIILRSTAPALEWRIDPELSNVNVIADETGLLQVLLNLVRNAAEAGGPSVKTEIRMSKTRLSPNDAQQRGVAAGEYVLLTVTDHGPGIPNNVRGSIFDPLVTTKTGGKGTGLGLPVSKGLAERWGGALYLAGTGEKGTTFAIILPIAASAPNGTTEASAPTLLK</sequence>
<dbReference type="InterPro" id="IPR004358">
    <property type="entry name" value="Sig_transdc_His_kin-like_C"/>
</dbReference>
<dbReference type="Proteomes" id="UP000264589">
    <property type="component" value="Unassembled WGS sequence"/>
</dbReference>
<keyword evidence="6" id="KW-0175">Coiled coil</keyword>
<evidence type="ECO:0000256" key="4">
    <source>
        <dbReference type="ARBA" id="ARBA00022679"/>
    </source>
</evidence>
<evidence type="ECO:0000256" key="3">
    <source>
        <dbReference type="ARBA" id="ARBA00022553"/>
    </source>
</evidence>
<dbReference type="Pfam" id="PF13426">
    <property type="entry name" value="PAS_9"/>
    <property type="match status" value="1"/>
</dbReference>
<name>A0A371RI69_9PROT</name>
<proteinExistence type="predicted"/>
<dbReference type="Gene3D" id="3.30.450.20">
    <property type="entry name" value="PAS domain"/>
    <property type="match status" value="5"/>
</dbReference>
<dbReference type="InParanoid" id="A0A371RI69"/>
<feature type="region of interest" description="Disordered" evidence="7">
    <location>
        <begin position="196"/>
        <end position="222"/>
    </location>
</feature>
<comment type="caution">
    <text evidence="10">The sequence shown here is derived from an EMBL/GenBank/DDBJ whole genome shotgun (WGS) entry which is preliminary data.</text>
</comment>
<dbReference type="GO" id="GO:0004673">
    <property type="term" value="F:protein histidine kinase activity"/>
    <property type="evidence" value="ECO:0007669"/>
    <property type="project" value="UniProtKB-EC"/>
</dbReference>
<dbReference type="InterPro" id="IPR035965">
    <property type="entry name" value="PAS-like_dom_sf"/>
</dbReference>
<feature type="domain" description="PAC" evidence="9">
    <location>
        <begin position="733"/>
        <end position="786"/>
    </location>
</feature>
<evidence type="ECO:0000256" key="1">
    <source>
        <dbReference type="ARBA" id="ARBA00000085"/>
    </source>
</evidence>
<evidence type="ECO:0000313" key="10">
    <source>
        <dbReference type="EMBL" id="RFB05131.1"/>
    </source>
</evidence>
<comment type="catalytic activity">
    <reaction evidence="1">
        <text>ATP + protein L-histidine = ADP + protein N-phospho-L-histidine.</text>
        <dbReference type="EC" id="2.7.13.3"/>
    </reaction>
</comment>
<gene>
    <name evidence="10" type="ORF">DX908_07615</name>
</gene>
<feature type="domain" description="PAC" evidence="9">
    <location>
        <begin position="862"/>
        <end position="917"/>
    </location>
</feature>
<dbReference type="InterPro" id="IPR005467">
    <property type="entry name" value="His_kinase_dom"/>
</dbReference>
<evidence type="ECO:0000313" key="11">
    <source>
        <dbReference type="Proteomes" id="UP000264589"/>
    </source>
</evidence>
<feature type="coiled-coil region" evidence="6">
    <location>
        <begin position="901"/>
        <end position="931"/>
    </location>
</feature>
<dbReference type="EC" id="2.7.13.3" evidence="2"/>
<protein>
    <recommendedName>
        <fullName evidence="2">histidine kinase</fullName>
        <ecNumber evidence="2">2.7.13.3</ecNumber>
    </recommendedName>
</protein>
<evidence type="ECO:0000259" key="8">
    <source>
        <dbReference type="PROSITE" id="PS50109"/>
    </source>
</evidence>
<dbReference type="InterPro" id="IPR003594">
    <property type="entry name" value="HATPase_dom"/>
</dbReference>